<evidence type="ECO:0000256" key="32">
    <source>
        <dbReference type="ARBA" id="ARBA00082801"/>
    </source>
</evidence>
<dbReference type="GO" id="GO:0003836">
    <property type="term" value="F:beta-galactoside (CMP) alpha-2,3-sialyltransferase activity"/>
    <property type="evidence" value="ECO:0007669"/>
    <property type="project" value="UniProtKB-EC"/>
</dbReference>
<evidence type="ECO:0000256" key="28">
    <source>
        <dbReference type="ARBA" id="ARBA00075868"/>
    </source>
</evidence>
<accession>A0A834C437</accession>
<sequence>MTWIPTFRHFLTFLQIGFLFIIAVLTCNSFFAFLESSSAKDSPHPLVNESRCNAWEKNKQWKNLNFSTPRNTKLFMKLEDFFWKRYVSQLSLPFGLKGSEMFLLKVLAATASYEMPAHIENLKCKTCVVVGNSFAIKNSSLGSIINKHDVIIRINNGPIRGYEKDVGNKTTLRIFYPESTSTNPLLQNDVDTLMVLVPFKPPDLRWLKEILYDEKRVRRDFTHPPPLIWQVDSSKVRVLDPGFMYQTSKQMLRIKFPAKHHFRPSTGLLAVYVALNYCDVVHLAGFGYPPKQNHKQPVHYFETYTMQAMKRSPHDLGREGQILKRIKKTTKLFLSLEDFFWKQPMSQLHLPYGPRGSELMILKVLAATASYEMPAHIENLECKTCVVVGNSFAIKNTSLGNLINKYDVVIRLNDAPVRGYEQDVGNKTTMRIFYPESATSNPALNNEEDTLMVLVPFKPNDLRWLKEILYDEKRDRRGFWRPPPLTWEVNSSNVRVLDPFFMYETGNQLVKNQKSFRPTTGFLAVFVALNYCDVVHLAGFGYPSKSNPRQLIHYFGQNTMNHMKSSPHDIDREGKVLKKLEDLGALMYLHSHL</sequence>
<evidence type="ECO:0000256" key="14">
    <source>
        <dbReference type="ARBA" id="ARBA00036292"/>
    </source>
</evidence>
<comment type="catalytic activity">
    <reaction evidence="25">
        <text>a beta-D-galactosyl-(1-&gt;3)-N-acetyl-beta-D-galactosaminyl derivative + CMP-N-acetyl-beta-neuraminate = an N-acetyl-alpha-neuraminyl-(2-&gt;3)-beta-D-galactosyl-(1-&gt;3)-N-acetyl-beta-D-galactosaminyl derivative + CMP + H(+)</text>
        <dbReference type="Rhea" id="RHEA:52380"/>
        <dbReference type="ChEBI" id="CHEBI:15378"/>
        <dbReference type="ChEBI" id="CHEBI:57812"/>
        <dbReference type="ChEBI" id="CHEBI:60377"/>
        <dbReference type="ChEBI" id="CHEBI:136588"/>
        <dbReference type="ChEBI" id="CHEBI:136589"/>
        <dbReference type="EC" id="2.4.3.2"/>
    </reaction>
    <physiologicalReaction direction="left-to-right" evidence="25">
        <dbReference type="Rhea" id="RHEA:52381"/>
    </physiologicalReaction>
</comment>
<evidence type="ECO:0000256" key="11">
    <source>
        <dbReference type="ARBA" id="ARBA00023136"/>
    </source>
</evidence>
<evidence type="ECO:0000256" key="20">
    <source>
        <dbReference type="ARBA" id="ARBA00043773"/>
    </source>
</evidence>
<evidence type="ECO:0000256" key="9">
    <source>
        <dbReference type="ARBA" id="ARBA00023034"/>
    </source>
</evidence>
<keyword evidence="5 34" id="KW-0808">Transferase</keyword>
<dbReference type="AlphaFoldDB" id="A0A834C437"/>
<protein>
    <recommendedName>
        <fullName evidence="27">CMP-N-acetylneuraminate-beta-galactosamide-alpha-2,3-sialyltransferase 4</fullName>
        <ecNumber evidence="16">2.4.3.2</ecNumber>
        <ecNumber evidence="17">2.4.3.4</ecNumber>
        <ecNumber evidence="23">2.4.3.6</ecNumber>
    </recommendedName>
    <alternativeName>
        <fullName evidence="28">Alpha 2,3-sialyltransferase IV</fullName>
    </alternativeName>
    <alternativeName>
        <fullName evidence="18">Gal-beta-1,3-GalNAc-alpha-2,3-sialyltransferase</fullName>
    </alternativeName>
    <alternativeName>
        <fullName evidence="30">Gal-beta-1,4-GlcNAc-alpha-2,3-sialyltransferase</fullName>
    </alternativeName>
    <alternativeName>
        <fullName evidence="29">N-acetyllactosaminide alpha-2,3-sialyltransferase</fullName>
    </alternativeName>
    <alternativeName>
        <fullName evidence="31">ST3Gal IV</fullName>
    </alternativeName>
    <alternativeName>
        <fullName evidence="32">Sialyltransferase 4C</fullName>
    </alternativeName>
</protein>
<dbReference type="GO" id="GO:0047288">
    <property type="term" value="F:beta-D-galactosyl-(1-&gt;3)-N-acetyl-beta-D-galactosaminide alpha-2,3- sialyltransferase"/>
    <property type="evidence" value="ECO:0007669"/>
    <property type="project" value="UniProtKB-EC"/>
</dbReference>
<keyword evidence="7" id="KW-0735">Signal-anchor</keyword>
<comment type="catalytic activity">
    <reaction evidence="22">
        <text>a beta-D-galactosyl-(1-&gt;4)-N-acetyl-beta-D-glucosaminyl derivative + CMP-N-acetyl-beta-neuraminate = an N-acetyl-alpha-neuraminyl-(2-&gt;3)-beta-D-galactosyl-(1-&gt;4)-N-acetyl-beta-D-glucosaminyl derivative + CMP + H(+)</text>
        <dbReference type="Rhea" id="RHEA:52316"/>
        <dbReference type="ChEBI" id="CHEBI:15378"/>
        <dbReference type="ChEBI" id="CHEBI:57812"/>
        <dbReference type="ChEBI" id="CHEBI:60377"/>
        <dbReference type="ChEBI" id="CHEBI:133507"/>
        <dbReference type="ChEBI" id="CHEBI:136545"/>
        <dbReference type="EC" id="2.4.3.6"/>
    </reaction>
    <physiologicalReaction direction="left-to-right" evidence="22">
        <dbReference type="Rhea" id="RHEA:52317"/>
    </physiologicalReaction>
</comment>
<dbReference type="InterPro" id="IPR001675">
    <property type="entry name" value="Glyco_trans_29"/>
</dbReference>
<dbReference type="GO" id="GO:0008118">
    <property type="term" value="F:N-acetyllactosaminide alpha-2,3-sialyltransferase activity"/>
    <property type="evidence" value="ECO:0007669"/>
    <property type="project" value="UniProtKB-EC"/>
</dbReference>
<dbReference type="GO" id="GO:0000139">
    <property type="term" value="C:Golgi membrane"/>
    <property type="evidence" value="ECO:0007669"/>
    <property type="project" value="UniProtKB-SubCell"/>
</dbReference>
<comment type="catalytic activity">
    <reaction evidence="21">
        <text>a neolactoside nLc4Cer(d18:1(4E)) + CMP-N-acetyl-beta-neuraminate = a neolactoside IV(3)-alpha-NeuAc-nLc4Cer(d18:1(4E)) + CMP + H(+)</text>
        <dbReference type="Rhea" id="RHEA:18913"/>
        <dbReference type="ChEBI" id="CHEBI:15378"/>
        <dbReference type="ChEBI" id="CHEBI:17006"/>
        <dbReference type="ChEBI" id="CHEBI:57812"/>
        <dbReference type="ChEBI" id="CHEBI:58665"/>
        <dbReference type="ChEBI" id="CHEBI:60377"/>
        <dbReference type="EC" id="2.4.3.6"/>
    </reaction>
    <physiologicalReaction direction="left-to-right" evidence="21">
        <dbReference type="Rhea" id="RHEA:18914"/>
    </physiologicalReaction>
</comment>
<evidence type="ECO:0000256" key="18">
    <source>
        <dbReference type="ARBA" id="ARBA00042448"/>
    </source>
</evidence>
<dbReference type="GO" id="GO:0032580">
    <property type="term" value="C:Golgi cisterna membrane"/>
    <property type="evidence" value="ECO:0007669"/>
    <property type="project" value="UniProtKB-SubCell"/>
</dbReference>
<evidence type="ECO:0000256" key="25">
    <source>
        <dbReference type="ARBA" id="ARBA00051975"/>
    </source>
</evidence>
<evidence type="ECO:0000256" key="21">
    <source>
        <dbReference type="ARBA" id="ARBA00048162"/>
    </source>
</evidence>
<evidence type="ECO:0000256" key="8">
    <source>
        <dbReference type="ARBA" id="ARBA00022989"/>
    </source>
</evidence>
<evidence type="ECO:0000256" key="16">
    <source>
        <dbReference type="ARBA" id="ARBA00039106"/>
    </source>
</evidence>
<evidence type="ECO:0000256" key="33">
    <source>
        <dbReference type="SAM" id="Phobius"/>
    </source>
</evidence>
<evidence type="ECO:0000256" key="31">
    <source>
        <dbReference type="ARBA" id="ARBA00081234"/>
    </source>
</evidence>
<comment type="catalytic activity">
    <reaction evidence="19">
        <text>a ganglioside GA1 (d18:1(4E)) + CMP-N-acetyl-beta-neuraminate = a ganglioside GM1b (d18:1(4E)) + CMP + H(+)</text>
        <dbReference type="Rhea" id="RHEA:47560"/>
        <dbReference type="ChEBI" id="CHEBI:15378"/>
        <dbReference type="ChEBI" id="CHEBI:27938"/>
        <dbReference type="ChEBI" id="CHEBI:57812"/>
        <dbReference type="ChEBI" id="CHEBI:60377"/>
        <dbReference type="ChEBI" id="CHEBI:78568"/>
    </reaction>
    <physiologicalReaction direction="left-to-right" evidence="19">
        <dbReference type="Rhea" id="RHEA:47561"/>
    </physiologicalReaction>
</comment>
<dbReference type="EC" id="2.4.3.2" evidence="16"/>
<evidence type="ECO:0000256" key="4">
    <source>
        <dbReference type="ARBA" id="ARBA00022676"/>
    </source>
</evidence>
<evidence type="ECO:0000256" key="22">
    <source>
        <dbReference type="ARBA" id="ARBA00049294"/>
    </source>
</evidence>
<evidence type="ECO:0000256" key="17">
    <source>
        <dbReference type="ARBA" id="ARBA00039107"/>
    </source>
</evidence>
<evidence type="ECO:0000256" key="6">
    <source>
        <dbReference type="ARBA" id="ARBA00022692"/>
    </source>
</evidence>
<dbReference type="EMBL" id="WKFB01000484">
    <property type="protein sequence ID" value="KAF6721653.1"/>
    <property type="molecule type" value="Genomic_DNA"/>
</dbReference>
<evidence type="ECO:0000256" key="5">
    <source>
        <dbReference type="ARBA" id="ARBA00022679"/>
    </source>
</evidence>
<dbReference type="EC" id="2.4.3.4" evidence="17"/>
<evidence type="ECO:0000256" key="26">
    <source>
        <dbReference type="ARBA" id="ARBA00052660"/>
    </source>
</evidence>
<comment type="catalytic activity">
    <reaction evidence="26">
        <text>a ganglioside GT1c (d18:1(4E)) + CMP-N-acetyl-beta-neuraminate = a ganglioside GQ1c (d18:1(4E)) + CMP + H(+)</text>
        <dbReference type="Rhea" id="RHEA:47588"/>
        <dbReference type="ChEBI" id="CHEBI:15378"/>
        <dbReference type="ChEBI" id="CHEBI:57812"/>
        <dbReference type="ChEBI" id="CHEBI:60377"/>
        <dbReference type="ChEBI" id="CHEBI:87789"/>
        <dbReference type="ChEBI" id="CHEBI:87791"/>
    </reaction>
    <physiologicalReaction direction="left-to-right" evidence="26">
        <dbReference type="Rhea" id="RHEA:47589"/>
    </physiologicalReaction>
</comment>
<dbReference type="GO" id="GO:0009247">
    <property type="term" value="P:glycolipid biosynthetic process"/>
    <property type="evidence" value="ECO:0007669"/>
    <property type="project" value="TreeGrafter"/>
</dbReference>
<comment type="caution">
    <text evidence="34">The sequence shown here is derived from an EMBL/GenBank/DDBJ whole genome shotgun (WGS) entry which is preliminary data.</text>
</comment>
<dbReference type="Proteomes" id="UP000646548">
    <property type="component" value="Unassembled WGS sequence"/>
</dbReference>
<evidence type="ECO:0000256" key="13">
    <source>
        <dbReference type="ARBA" id="ARBA00023180"/>
    </source>
</evidence>
<dbReference type="PANTHER" id="PTHR13713">
    <property type="entry name" value="SIALYLTRANSFERASE"/>
    <property type="match status" value="1"/>
</dbReference>
<evidence type="ECO:0000256" key="24">
    <source>
        <dbReference type="ARBA" id="ARBA00051076"/>
    </source>
</evidence>
<evidence type="ECO:0000256" key="27">
    <source>
        <dbReference type="ARBA" id="ARBA00072813"/>
    </source>
</evidence>
<dbReference type="FunFam" id="3.90.1480.20:FF:000005">
    <property type="entry name" value="ST3 beta-galactoside alpha-2,3-sialyltransferase 4"/>
    <property type="match status" value="2"/>
</dbReference>
<proteinExistence type="inferred from homology"/>
<reference evidence="34" key="1">
    <citation type="journal article" name="BMC Genomics">
        <title>Long-read sequencing and de novo genome assembly of marine medaka (Oryzias melastigma).</title>
        <authorList>
            <person name="Liang P."/>
            <person name="Saqib H.S.A."/>
            <person name="Ni X."/>
            <person name="Shen Y."/>
        </authorList>
    </citation>
    <scope>NUCLEOTIDE SEQUENCE</scope>
    <source>
        <strain evidence="34">Bigg-433</strain>
    </source>
</reference>
<evidence type="ECO:0000256" key="23">
    <source>
        <dbReference type="ARBA" id="ARBA00049726"/>
    </source>
</evidence>
<dbReference type="InterPro" id="IPR038578">
    <property type="entry name" value="GT29-like_sf"/>
</dbReference>
<dbReference type="InterPro" id="IPR051142">
    <property type="entry name" value="Glycosyltransferase_29"/>
</dbReference>
<comment type="catalytic activity">
    <reaction evidence="24">
        <text>a neolactoside nLc4Cer + CMP-N-acetyl-beta-neuraminate = a neolactoside IV(3)-alpha-NeuAc-nLc4Cer + CMP + H(+)</text>
        <dbReference type="Rhea" id="RHEA:65432"/>
        <dbReference type="ChEBI" id="CHEBI:15378"/>
        <dbReference type="ChEBI" id="CHEBI:57812"/>
        <dbReference type="ChEBI" id="CHEBI:60377"/>
        <dbReference type="ChEBI" id="CHEBI:90376"/>
        <dbReference type="ChEBI" id="CHEBI:90390"/>
    </reaction>
    <physiologicalReaction direction="left-to-right" evidence="24">
        <dbReference type="Rhea" id="RHEA:65433"/>
    </physiologicalReaction>
</comment>
<keyword evidence="10" id="KW-0443">Lipid metabolism</keyword>
<dbReference type="PANTHER" id="PTHR13713:SF95">
    <property type="entry name" value="CMP-N-ACETYLNEURAMINATE-BETA-GALACTOSAMIDE- ALPHA-2,3-SIALYLTRANSFERASE 4 ISOFORM 1"/>
    <property type="match status" value="1"/>
</dbReference>
<evidence type="ECO:0000256" key="19">
    <source>
        <dbReference type="ARBA" id="ARBA00043673"/>
    </source>
</evidence>
<comment type="catalytic activity">
    <reaction evidence="20">
        <text>a ganglioside GM1 (d18:1(4E)) + CMP-N-acetyl-beta-neuraminate = a ganglioside GD1a (d18:1(4E)) + CMP + H(+)</text>
        <dbReference type="Rhea" id="RHEA:18021"/>
        <dbReference type="ChEBI" id="CHEBI:15378"/>
        <dbReference type="ChEBI" id="CHEBI:57812"/>
        <dbReference type="ChEBI" id="CHEBI:60377"/>
        <dbReference type="ChEBI" id="CHEBI:77709"/>
        <dbReference type="ChEBI" id="CHEBI:78445"/>
        <dbReference type="EC" id="2.4.3.2"/>
    </reaction>
    <physiologicalReaction direction="left-to-right" evidence="20">
        <dbReference type="Rhea" id="RHEA:18022"/>
    </physiologicalReaction>
</comment>
<feature type="transmembrane region" description="Helical" evidence="33">
    <location>
        <begin position="12"/>
        <end position="34"/>
    </location>
</feature>
<evidence type="ECO:0000256" key="7">
    <source>
        <dbReference type="ARBA" id="ARBA00022968"/>
    </source>
</evidence>
<keyword evidence="6 33" id="KW-0812">Transmembrane</keyword>
<keyword evidence="12" id="KW-1015">Disulfide bond</keyword>
<evidence type="ECO:0000256" key="2">
    <source>
        <dbReference type="ARBA" id="ARBA00004922"/>
    </source>
</evidence>
<dbReference type="Gene3D" id="3.90.1480.20">
    <property type="entry name" value="Glycosyl transferase family 29"/>
    <property type="match status" value="2"/>
</dbReference>
<evidence type="ECO:0000313" key="35">
    <source>
        <dbReference type="Proteomes" id="UP000646548"/>
    </source>
</evidence>
<evidence type="ECO:0000256" key="3">
    <source>
        <dbReference type="ARBA" id="ARBA00006003"/>
    </source>
</evidence>
<evidence type="ECO:0000256" key="10">
    <source>
        <dbReference type="ARBA" id="ARBA00023098"/>
    </source>
</evidence>
<name>A0A834C437_ORYME</name>
<keyword evidence="4 34" id="KW-0328">Glycosyltransferase</keyword>
<dbReference type="Pfam" id="PF00777">
    <property type="entry name" value="Glyco_transf_29"/>
    <property type="match status" value="2"/>
</dbReference>
<evidence type="ECO:0000256" key="12">
    <source>
        <dbReference type="ARBA" id="ARBA00023157"/>
    </source>
</evidence>
<keyword evidence="8 33" id="KW-1133">Transmembrane helix</keyword>
<comment type="subcellular location">
    <subcellularLocation>
        <location evidence="1">Golgi apparatus membrane</location>
        <topology evidence="1">Single-pass type II membrane protein</topology>
    </subcellularLocation>
    <subcellularLocation>
        <location evidence="15">Golgi apparatus</location>
        <location evidence="15">Golgi stack membrane</location>
    </subcellularLocation>
</comment>
<organism evidence="34 35">
    <name type="scientific">Oryzias melastigma</name>
    <name type="common">Marine medaka</name>
    <dbReference type="NCBI Taxonomy" id="30732"/>
    <lineage>
        <taxon>Eukaryota</taxon>
        <taxon>Metazoa</taxon>
        <taxon>Chordata</taxon>
        <taxon>Craniata</taxon>
        <taxon>Vertebrata</taxon>
        <taxon>Euteleostomi</taxon>
        <taxon>Actinopterygii</taxon>
        <taxon>Neopterygii</taxon>
        <taxon>Teleostei</taxon>
        <taxon>Neoteleostei</taxon>
        <taxon>Acanthomorphata</taxon>
        <taxon>Ovalentaria</taxon>
        <taxon>Atherinomorphae</taxon>
        <taxon>Beloniformes</taxon>
        <taxon>Adrianichthyidae</taxon>
        <taxon>Oryziinae</taxon>
        <taxon>Oryzias</taxon>
    </lineage>
</organism>
<dbReference type="EC" id="2.4.3.6" evidence="23"/>
<keyword evidence="9" id="KW-0333">Golgi apparatus</keyword>
<evidence type="ECO:0000256" key="30">
    <source>
        <dbReference type="ARBA" id="ARBA00076532"/>
    </source>
</evidence>
<comment type="catalytic activity">
    <reaction evidence="14">
        <text>a beta-D-galactosyl-(1-&gt;3)-N-acetyl-alpha-D-galactosaminyl derivative + CMP-N-acetyl-beta-neuraminate = an N-acetyl-alpha-neuraminyl-(2-&gt;3)-beta-D-galactosyl-(1-&gt;3)-N-acetyl-alpha-D-galactosaminyl derivative + CMP + H(+)</text>
        <dbReference type="Rhea" id="RHEA:21616"/>
        <dbReference type="ChEBI" id="CHEBI:15378"/>
        <dbReference type="ChEBI" id="CHEBI:57812"/>
        <dbReference type="ChEBI" id="CHEBI:60377"/>
        <dbReference type="ChEBI" id="CHEBI:133470"/>
        <dbReference type="ChEBI" id="CHEBI:139596"/>
        <dbReference type="EC" id="2.4.3.4"/>
    </reaction>
    <physiologicalReaction direction="left-to-right" evidence="14">
        <dbReference type="Rhea" id="RHEA:21617"/>
    </physiologicalReaction>
</comment>
<keyword evidence="13" id="KW-0325">Glycoprotein</keyword>
<gene>
    <name evidence="34" type="ORF">FQA47_015018</name>
</gene>
<evidence type="ECO:0000256" key="29">
    <source>
        <dbReference type="ARBA" id="ARBA00076295"/>
    </source>
</evidence>
<evidence type="ECO:0000256" key="1">
    <source>
        <dbReference type="ARBA" id="ARBA00004323"/>
    </source>
</evidence>
<evidence type="ECO:0000313" key="34">
    <source>
        <dbReference type="EMBL" id="KAF6721653.1"/>
    </source>
</evidence>
<evidence type="ECO:0000256" key="15">
    <source>
        <dbReference type="ARBA" id="ARBA00037859"/>
    </source>
</evidence>
<keyword evidence="11 33" id="KW-0472">Membrane</keyword>
<comment type="similarity">
    <text evidence="3">Belongs to the glycosyltransferase 29 family.</text>
</comment>
<comment type="pathway">
    <text evidence="2">Protein modification; protein glycosylation.</text>
</comment>